<evidence type="ECO:0000313" key="6">
    <source>
        <dbReference type="EMBL" id="RCW75933.1"/>
    </source>
</evidence>
<comment type="similarity">
    <text evidence="1">Belongs to the CbbQ/NirQ/NorQ/GpvN family.</text>
</comment>
<name>A0A368Y6M3_9BURK</name>
<dbReference type="GO" id="GO:0005524">
    <property type="term" value="F:ATP binding"/>
    <property type="evidence" value="ECO:0007669"/>
    <property type="project" value="UniProtKB-KW"/>
</dbReference>
<reference evidence="6 7" key="1">
    <citation type="submission" date="2018-07" db="EMBL/GenBank/DDBJ databases">
        <title>Genomic Encyclopedia of Type Strains, Phase IV (KMG-IV): sequencing the most valuable type-strain genomes for metagenomic binning, comparative biology and taxonomic classification.</title>
        <authorList>
            <person name="Goeker M."/>
        </authorList>
    </citation>
    <scope>NUCLEOTIDE SEQUENCE [LARGE SCALE GENOMIC DNA]</scope>
    <source>
        <strain evidence="6 7">DSM 21634</strain>
    </source>
</reference>
<evidence type="ECO:0000256" key="1">
    <source>
        <dbReference type="ARBA" id="ARBA00009417"/>
    </source>
</evidence>
<dbReference type="Proteomes" id="UP000252884">
    <property type="component" value="Unassembled WGS sequence"/>
</dbReference>
<dbReference type="InterPro" id="IPR011704">
    <property type="entry name" value="ATPase_dyneun-rel_AAA"/>
</dbReference>
<dbReference type="AlphaFoldDB" id="A0A368Y6M3"/>
<dbReference type="EMBL" id="QPJK01000001">
    <property type="protein sequence ID" value="RCW75933.1"/>
    <property type="molecule type" value="Genomic_DNA"/>
</dbReference>
<evidence type="ECO:0000259" key="4">
    <source>
        <dbReference type="Pfam" id="PF07728"/>
    </source>
</evidence>
<proteinExistence type="inferred from homology"/>
<feature type="domain" description="ATPase dynein-related AAA" evidence="4">
    <location>
        <begin position="42"/>
        <end position="173"/>
    </location>
</feature>
<dbReference type="InterPro" id="IPR013615">
    <property type="entry name" value="CbbQ_C"/>
</dbReference>
<dbReference type="Pfam" id="PF08406">
    <property type="entry name" value="CbbQ_C"/>
    <property type="match status" value="1"/>
</dbReference>
<keyword evidence="2" id="KW-0547">Nucleotide-binding</keyword>
<keyword evidence="7" id="KW-1185">Reference proteome</keyword>
<dbReference type="InterPro" id="IPR050764">
    <property type="entry name" value="CbbQ/NirQ/NorQ/GpvN"/>
</dbReference>
<dbReference type="Gene3D" id="3.40.50.300">
    <property type="entry name" value="P-loop containing nucleotide triphosphate hydrolases"/>
    <property type="match status" value="1"/>
</dbReference>
<evidence type="ECO:0000256" key="3">
    <source>
        <dbReference type="ARBA" id="ARBA00022840"/>
    </source>
</evidence>
<dbReference type="PANTHER" id="PTHR42759:SF7">
    <property type="entry name" value="DENITRIFICATION REGULATORY PROTEIN NIRQ"/>
    <property type="match status" value="1"/>
</dbReference>
<dbReference type="Pfam" id="PF07728">
    <property type="entry name" value="AAA_5"/>
    <property type="match status" value="1"/>
</dbReference>
<dbReference type="SUPFAM" id="SSF52540">
    <property type="entry name" value="P-loop containing nucleoside triphosphate hydrolases"/>
    <property type="match status" value="1"/>
</dbReference>
<comment type="caution">
    <text evidence="6">The sequence shown here is derived from an EMBL/GenBank/DDBJ whole genome shotgun (WGS) entry which is preliminary data.</text>
</comment>
<feature type="domain" description="CbbQ/NirQ/NorQ C-terminal" evidence="5">
    <location>
        <begin position="188"/>
        <end position="268"/>
    </location>
</feature>
<dbReference type="CDD" id="cd00009">
    <property type="entry name" value="AAA"/>
    <property type="match status" value="1"/>
</dbReference>
<dbReference type="GO" id="GO:0016887">
    <property type="term" value="F:ATP hydrolysis activity"/>
    <property type="evidence" value="ECO:0007669"/>
    <property type="project" value="InterPro"/>
</dbReference>
<dbReference type="RefSeq" id="WP_245965546.1">
    <property type="nucleotide sequence ID" value="NZ_QPJK01000001.1"/>
</dbReference>
<keyword evidence="3" id="KW-0067">ATP-binding</keyword>
<organism evidence="6 7">
    <name type="scientific">Pseudorhodoferax soli</name>
    <dbReference type="NCBI Taxonomy" id="545864"/>
    <lineage>
        <taxon>Bacteria</taxon>
        <taxon>Pseudomonadati</taxon>
        <taxon>Pseudomonadota</taxon>
        <taxon>Betaproteobacteria</taxon>
        <taxon>Burkholderiales</taxon>
        <taxon>Comamonadaceae</taxon>
    </lineage>
</organism>
<evidence type="ECO:0000259" key="5">
    <source>
        <dbReference type="Pfam" id="PF08406"/>
    </source>
</evidence>
<protein>
    <submittedName>
        <fullName evidence="6">Nitric oxide reductase NorQ protein</fullName>
    </submittedName>
</protein>
<gene>
    <name evidence="6" type="ORF">DES41_101536</name>
</gene>
<evidence type="ECO:0000313" key="7">
    <source>
        <dbReference type="Proteomes" id="UP000252884"/>
    </source>
</evidence>
<evidence type="ECO:0000256" key="2">
    <source>
        <dbReference type="ARBA" id="ARBA00022741"/>
    </source>
</evidence>
<dbReference type="PANTHER" id="PTHR42759">
    <property type="entry name" value="MOXR FAMILY PROTEIN"/>
    <property type="match status" value="1"/>
</dbReference>
<accession>A0A368Y6M3</accession>
<dbReference type="InterPro" id="IPR027417">
    <property type="entry name" value="P-loop_NTPase"/>
</dbReference>
<sequence>MSAVLQAPADPLADWRVAAEPYYRPVGDEVAQFQDAYALRLPLLLKGPPGCGKTRFVEHMAWTLGLPLVTVACHEDMAAGDLLGRWLIDADGTRWQDGPLSLAARHGALCYLDELIEARPDALTVLHPLADTRRVLPLERNGELLAAHPRFQLVVSYNPQPGRDLRPATRQRFVAMAFEAPPVPAQVAILVHEAGLEPEQAMRLVGLAERARALDEGAQAALSMRMLVRAGQLMAGGMQARVACELALVQAWSDQPERVQALRALADALYP</sequence>